<organism evidence="11 12">
    <name type="scientific">Ruminococcus albus SY3</name>
    <dbReference type="NCBI Taxonomy" id="1341156"/>
    <lineage>
        <taxon>Bacteria</taxon>
        <taxon>Bacillati</taxon>
        <taxon>Bacillota</taxon>
        <taxon>Clostridia</taxon>
        <taxon>Eubacteriales</taxon>
        <taxon>Oscillospiraceae</taxon>
        <taxon>Ruminococcus</taxon>
    </lineage>
</organism>
<dbReference type="InterPro" id="IPR000086">
    <property type="entry name" value="NUDIX_hydrolase_dom"/>
</dbReference>
<evidence type="ECO:0000256" key="9">
    <source>
        <dbReference type="ARBA" id="ARBA00023679"/>
    </source>
</evidence>
<dbReference type="PANTHER" id="PTHR42904:SF6">
    <property type="entry name" value="NAD-CAPPED RNA HYDROLASE NUDT12"/>
    <property type="match status" value="1"/>
</dbReference>
<dbReference type="GO" id="GO:0006742">
    <property type="term" value="P:NADP+ catabolic process"/>
    <property type="evidence" value="ECO:0007669"/>
    <property type="project" value="TreeGrafter"/>
</dbReference>
<gene>
    <name evidence="11" type="ORF">RASY3_01900</name>
</gene>
<dbReference type="Proteomes" id="UP000021369">
    <property type="component" value="Unassembled WGS sequence"/>
</dbReference>
<name>A0A011UIV4_RUMAL</name>
<dbReference type="PROSITE" id="PS51462">
    <property type="entry name" value="NUDIX"/>
    <property type="match status" value="1"/>
</dbReference>
<reference evidence="11 12" key="1">
    <citation type="submission" date="2013-06" db="EMBL/GenBank/DDBJ databases">
        <title>Rumen cellulosomics: divergent fiber-degrading strategies revealed by comparative genome-wide analysis of six Ruminococcal strains.</title>
        <authorList>
            <person name="Dassa B."/>
            <person name="Borovok I."/>
            <person name="Lamed R."/>
            <person name="Flint H."/>
            <person name="Yeoman C.J."/>
            <person name="White B."/>
            <person name="Bayer E.A."/>
        </authorList>
    </citation>
    <scope>NUCLEOTIDE SEQUENCE [LARGE SCALE GENOMIC DNA]</scope>
    <source>
        <strain evidence="11 12">SY3</strain>
    </source>
</reference>
<dbReference type="OrthoDB" id="9800077at2"/>
<keyword evidence="12" id="KW-1185">Reference proteome</keyword>
<accession>A0A011UIV4</accession>
<dbReference type="EMBL" id="JEOB01000001">
    <property type="protein sequence ID" value="EXM40589.1"/>
    <property type="molecule type" value="Genomic_DNA"/>
</dbReference>
<dbReference type="GO" id="GO:0035529">
    <property type="term" value="F:NADH pyrophosphatase activity"/>
    <property type="evidence" value="ECO:0007669"/>
    <property type="project" value="TreeGrafter"/>
</dbReference>
<dbReference type="EC" id="3.6.1.22" evidence="4"/>
<comment type="similarity">
    <text evidence="3">Belongs to the Nudix hydrolase family. NudC subfamily.</text>
</comment>
<dbReference type="AlphaFoldDB" id="A0A011UIV4"/>
<comment type="cofactor">
    <cofactor evidence="1">
        <name>Mg(2+)</name>
        <dbReference type="ChEBI" id="CHEBI:18420"/>
    </cofactor>
</comment>
<dbReference type="InterPro" id="IPR050241">
    <property type="entry name" value="NAD-cap_RNA_hydrolase_NudC"/>
</dbReference>
<proteinExistence type="inferred from homology"/>
<dbReference type="InterPro" id="IPR049734">
    <property type="entry name" value="NudC-like_C"/>
</dbReference>
<evidence type="ECO:0000256" key="4">
    <source>
        <dbReference type="ARBA" id="ARBA00012381"/>
    </source>
</evidence>
<dbReference type="CDD" id="cd03429">
    <property type="entry name" value="NUDIX_NADH_pyrophosphatase_Nudt13"/>
    <property type="match status" value="1"/>
</dbReference>
<sequence length="165" mass="18570">MRFDYCPFCGEKTILKKIGDEGDIPYCEKCSRPLFDMFSTCVLNVVVNEYNEVLLIRQSYGDTSRYVGVAGFMKVGETPEEAGAREVLEETGLTPESVTYIDSAFYEGRDQLMLGLLAKVKKADTNISGELLEAKWFTFDEAVNTVREGSIIQRFIKSAGEKMKK</sequence>
<dbReference type="InterPro" id="IPR015797">
    <property type="entry name" value="NUDIX_hydrolase-like_dom_sf"/>
</dbReference>
<dbReference type="PANTHER" id="PTHR42904">
    <property type="entry name" value="NUDIX HYDROLASE, NUDC SUBFAMILY"/>
    <property type="match status" value="1"/>
</dbReference>
<evidence type="ECO:0000256" key="8">
    <source>
        <dbReference type="ARBA" id="ARBA00023027"/>
    </source>
</evidence>
<dbReference type="GO" id="GO:0046872">
    <property type="term" value="F:metal ion binding"/>
    <property type="evidence" value="ECO:0007669"/>
    <property type="project" value="UniProtKB-KW"/>
</dbReference>
<feature type="domain" description="Nudix hydrolase" evidence="10">
    <location>
        <begin position="33"/>
        <end position="165"/>
    </location>
</feature>
<evidence type="ECO:0000256" key="6">
    <source>
        <dbReference type="ARBA" id="ARBA00022801"/>
    </source>
</evidence>
<keyword evidence="5" id="KW-0479">Metal-binding</keyword>
<evidence type="ECO:0000256" key="5">
    <source>
        <dbReference type="ARBA" id="ARBA00022723"/>
    </source>
</evidence>
<keyword evidence="8" id="KW-0520">NAD</keyword>
<dbReference type="RefSeq" id="WP_037284667.1">
    <property type="nucleotide sequence ID" value="NZ_JEOB01000001.1"/>
</dbReference>
<dbReference type="Pfam" id="PF00293">
    <property type="entry name" value="NUDIX"/>
    <property type="match status" value="1"/>
</dbReference>
<evidence type="ECO:0000256" key="2">
    <source>
        <dbReference type="ARBA" id="ARBA00001947"/>
    </source>
</evidence>
<keyword evidence="7" id="KW-0460">Magnesium</keyword>
<comment type="cofactor">
    <cofactor evidence="2">
        <name>Zn(2+)</name>
        <dbReference type="ChEBI" id="CHEBI:29105"/>
    </cofactor>
</comment>
<dbReference type="PATRIC" id="fig|1341156.4.peg.103"/>
<dbReference type="Gene3D" id="3.90.79.10">
    <property type="entry name" value="Nucleoside Triphosphate Pyrophosphohydrolase"/>
    <property type="match status" value="1"/>
</dbReference>
<dbReference type="SUPFAM" id="SSF55811">
    <property type="entry name" value="Nudix"/>
    <property type="match status" value="1"/>
</dbReference>
<evidence type="ECO:0000259" key="10">
    <source>
        <dbReference type="PROSITE" id="PS51462"/>
    </source>
</evidence>
<evidence type="ECO:0000313" key="11">
    <source>
        <dbReference type="EMBL" id="EXM40589.1"/>
    </source>
</evidence>
<dbReference type="GO" id="GO:0019677">
    <property type="term" value="P:NAD+ catabolic process"/>
    <property type="evidence" value="ECO:0007669"/>
    <property type="project" value="TreeGrafter"/>
</dbReference>
<evidence type="ECO:0000313" key="12">
    <source>
        <dbReference type="Proteomes" id="UP000021369"/>
    </source>
</evidence>
<evidence type="ECO:0000256" key="1">
    <source>
        <dbReference type="ARBA" id="ARBA00001946"/>
    </source>
</evidence>
<dbReference type="GO" id="GO:0005829">
    <property type="term" value="C:cytosol"/>
    <property type="evidence" value="ECO:0007669"/>
    <property type="project" value="TreeGrafter"/>
</dbReference>
<evidence type="ECO:0000256" key="3">
    <source>
        <dbReference type="ARBA" id="ARBA00009595"/>
    </source>
</evidence>
<keyword evidence="6 11" id="KW-0378">Hydrolase</keyword>
<comment type="catalytic activity">
    <reaction evidence="9">
        <text>a 5'-end NAD(+)-phospho-ribonucleoside in mRNA + H2O = a 5'-end phospho-adenosine-phospho-ribonucleoside in mRNA + beta-nicotinamide D-ribonucleotide + 2 H(+)</text>
        <dbReference type="Rhea" id="RHEA:60876"/>
        <dbReference type="Rhea" id="RHEA-COMP:15698"/>
        <dbReference type="Rhea" id="RHEA-COMP:15719"/>
        <dbReference type="ChEBI" id="CHEBI:14649"/>
        <dbReference type="ChEBI" id="CHEBI:15377"/>
        <dbReference type="ChEBI" id="CHEBI:15378"/>
        <dbReference type="ChEBI" id="CHEBI:144029"/>
        <dbReference type="ChEBI" id="CHEBI:144051"/>
    </reaction>
    <physiologicalReaction direction="left-to-right" evidence="9">
        <dbReference type="Rhea" id="RHEA:60877"/>
    </physiologicalReaction>
</comment>
<comment type="caution">
    <text evidence="11">The sequence shown here is derived from an EMBL/GenBank/DDBJ whole genome shotgun (WGS) entry which is preliminary data.</text>
</comment>
<evidence type="ECO:0000256" key="7">
    <source>
        <dbReference type="ARBA" id="ARBA00022842"/>
    </source>
</evidence>
<protein>
    <recommendedName>
        <fullName evidence="4">NAD(+) diphosphatase</fullName>
        <ecNumber evidence="4">3.6.1.22</ecNumber>
    </recommendedName>
</protein>